<dbReference type="PANTHER" id="PTHR47932:SF44">
    <property type="entry name" value="MIOREX COMPLEX COMPONENT 1"/>
    <property type="match status" value="1"/>
</dbReference>
<protein>
    <submittedName>
        <fullName evidence="3">Uncharacterized protein</fullName>
    </submittedName>
</protein>
<name>A0AAD7XE67_9APHY</name>
<dbReference type="EMBL" id="JAPEVG010000002">
    <property type="protein sequence ID" value="KAJ8502129.1"/>
    <property type="molecule type" value="Genomic_DNA"/>
</dbReference>
<evidence type="ECO:0000313" key="4">
    <source>
        <dbReference type="Proteomes" id="UP001215151"/>
    </source>
</evidence>
<evidence type="ECO:0000313" key="3">
    <source>
        <dbReference type="EMBL" id="KAJ8502129.1"/>
    </source>
</evidence>
<keyword evidence="4" id="KW-1185">Reference proteome</keyword>
<comment type="caution">
    <text evidence="3">The sequence shown here is derived from an EMBL/GenBank/DDBJ whole genome shotgun (WGS) entry which is preliminary data.</text>
</comment>
<dbReference type="PANTHER" id="PTHR47932">
    <property type="entry name" value="ATPASE EXPRESSION PROTEIN 3"/>
    <property type="match status" value="1"/>
</dbReference>
<proteinExistence type="predicted"/>
<evidence type="ECO:0000256" key="2">
    <source>
        <dbReference type="SAM" id="Phobius"/>
    </source>
</evidence>
<dbReference type="Gene3D" id="1.25.40.10">
    <property type="entry name" value="Tetratricopeptide repeat domain"/>
    <property type="match status" value="1"/>
</dbReference>
<keyword evidence="2" id="KW-0472">Membrane</keyword>
<gene>
    <name evidence="3" type="ORF">ONZ51_g209</name>
</gene>
<keyword evidence="2" id="KW-1133">Transmembrane helix</keyword>
<accession>A0AAD7XE67</accession>
<feature type="transmembrane region" description="Helical" evidence="2">
    <location>
        <begin position="262"/>
        <end position="284"/>
    </location>
</feature>
<dbReference type="InterPro" id="IPR011990">
    <property type="entry name" value="TPR-like_helical_dom_sf"/>
</dbReference>
<reference evidence="3" key="1">
    <citation type="submission" date="2022-11" db="EMBL/GenBank/DDBJ databases">
        <title>Genome Sequence of Cubamyces cubensis.</title>
        <authorList>
            <person name="Buettner E."/>
        </authorList>
    </citation>
    <scope>NUCLEOTIDE SEQUENCE</scope>
    <source>
        <strain evidence="3">MPL-01</strain>
    </source>
</reference>
<keyword evidence="2" id="KW-0812">Transmembrane</keyword>
<dbReference type="AlphaFoldDB" id="A0AAD7XE67"/>
<dbReference type="Proteomes" id="UP001215151">
    <property type="component" value="Unassembled WGS sequence"/>
</dbReference>
<keyword evidence="1" id="KW-0677">Repeat</keyword>
<evidence type="ECO:0000256" key="1">
    <source>
        <dbReference type="ARBA" id="ARBA00022737"/>
    </source>
</evidence>
<sequence length="951" mass="106544">MPCNWSTTASLLLRGFHPKASTHFQARLRSSVSQLTLRSWRGTVSRSPLHGVGGLRDLSTNAALLANEESPSSSNDSIESAILSSTSRLSPAQVARAAAQAVRYCIQEGNFGDALYVVNSACHSILQDTLDSNPQRKSQLKPIQFGCAVSPRLASHAFLHGLIRAGYTKKAGTYAQLMIRAGIPIRTKTLESLVSSLVTPPSALPKLGPFARIIPQKPSMDNNSFLHLRSKRVPDLCARAAFSLLQEARTFGQKRTQRMYRVLIDTLLLQGEIVVATLLFVLLIKDFETKLSQKAAQDSNIDDSRHEDYIAYEHLRVSPPLAAALAETPFPNPAIMTDILDVVDRPLSSPTDTERLQSLALLAMLLDTGQIGHPRVAAIVSALYRCPRTDAHVWILRDGKPVRVKAYEYFHAVLKRLIDSLSVKNHVGAVPRFSRRTYNSLLSYALRHRLSPEMASAVLHHMCIVRSPPVMPDGVTYNILLRSGTLLRRMDICEKALAAIEAQPQEHSGTAFVELIRRAQVQSVVATGTSRPSQVTESSSGFSSTLERRLAEAFSLPEITDESGSKFKPDRHTLSSLIVHLTSTGRPHAVAAMIWTVMPELAIVDHPAVGRNPPEHLPRLDRRKALKRAAEYGPHVYASLITALSKAGQIGLAERVFILGQEVERASKGELVPGIARFRLTVHSYTALLQAYATLVFKRKRHDPTGCYLGATLLEQREVVRRRRGPERYGYARFVCMIADKEERVGQRRLTKPQICRRNALLLYRSLMSGGRALLSSLVRNSMVQPRHYTRRDPRYLGYQAKPDARFFNVALRLFAPRRRPLSAGRVRRLQLRTMTRAREDKEAARKSTAGLRMVVRAMHAHGFEIPRGYRHLQPKLKNRDAALAETWKPRELVVRTPYAYPKVRPKEKHPHRLLTFKERGLPIRKQEWRRLRRRTWGPGTADCSVGSQSM</sequence>
<organism evidence="3 4">
    <name type="scientific">Trametes cubensis</name>
    <dbReference type="NCBI Taxonomy" id="1111947"/>
    <lineage>
        <taxon>Eukaryota</taxon>
        <taxon>Fungi</taxon>
        <taxon>Dikarya</taxon>
        <taxon>Basidiomycota</taxon>
        <taxon>Agaricomycotina</taxon>
        <taxon>Agaricomycetes</taxon>
        <taxon>Polyporales</taxon>
        <taxon>Polyporaceae</taxon>
        <taxon>Trametes</taxon>
    </lineage>
</organism>